<evidence type="ECO:0000313" key="3">
    <source>
        <dbReference type="EMBL" id="VEJ35614.1"/>
    </source>
</evidence>
<keyword evidence="1 2" id="KW-0819">tRNA processing</keyword>
<keyword evidence="3" id="KW-0808">Transferase</keyword>
<keyword evidence="2" id="KW-0067">ATP-binding</keyword>
<comment type="subcellular location">
    <subcellularLocation>
        <location evidence="2">Cytoplasm</location>
    </subcellularLocation>
</comment>
<proteinExistence type="inferred from homology"/>
<keyword evidence="2" id="KW-0547">Nucleotide-binding</keyword>
<dbReference type="Proteomes" id="UP000269544">
    <property type="component" value="Chromosome"/>
</dbReference>
<dbReference type="InterPro" id="IPR008513">
    <property type="entry name" value="tRNA(Met)_cyd_acetate_ligase"/>
</dbReference>
<dbReference type="PANTHER" id="PTHR37825">
    <property type="entry name" value="TRNA(MET) CYTIDINE ACETATE LIGASE"/>
    <property type="match status" value="1"/>
</dbReference>
<dbReference type="HAMAP" id="MF_01539">
    <property type="entry name" value="TmcAL"/>
    <property type="match status" value="1"/>
</dbReference>
<keyword evidence="4" id="KW-1185">Reference proteome</keyword>
<dbReference type="GO" id="GO:0016879">
    <property type="term" value="F:ligase activity, forming carbon-nitrogen bonds"/>
    <property type="evidence" value="ECO:0007669"/>
    <property type="project" value="UniProtKB-UniRule"/>
</dbReference>
<name>A0A448V1B4_9FIRM</name>
<dbReference type="PANTHER" id="PTHR37825:SF1">
    <property type="entry name" value="TRNA(MET) CYTIDINE ACETATE LIGASE"/>
    <property type="match status" value="1"/>
</dbReference>
<reference evidence="3 4" key="1">
    <citation type="submission" date="2018-12" db="EMBL/GenBank/DDBJ databases">
        <authorList>
            <consortium name="Pathogen Informatics"/>
        </authorList>
    </citation>
    <scope>NUCLEOTIDE SEQUENCE [LARGE SCALE GENOMIC DNA]</scope>
    <source>
        <strain evidence="3 4">NCTC13079</strain>
    </source>
</reference>
<protein>
    <recommendedName>
        <fullName evidence="2">tRNA(Met) cytidine acetate ligase</fullName>
        <ecNumber evidence="2">6.3.4.-</ecNumber>
    </recommendedName>
</protein>
<comment type="function">
    <text evidence="2">Catalyzes the formation of N(4)-acetylcytidine (ac(4)C) at the wobble position of elongator tRNA(Met), using acetate and ATP as substrates. First activates an acetate ion to form acetyladenylate (Ac-AMP) and then transfers the acetyl group to tRNA to form ac(4)C34.</text>
</comment>
<dbReference type="GO" id="GO:0000049">
    <property type="term" value="F:tRNA binding"/>
    <property type="evidence" value="ECO:0007669"/>
    <property type="project" value="UniProtKB-KW"/>
</dbReference>
<accession>A0A448V1B4</accession>
<feature type="binding site" evidence="2">
    <location>
        <position position="182"/>
    </location>
    <ligand>
        <name>ATP</name>
        <dbReference type="ChEBI" id="CHEBI:30616"/>
    </ligand>
</feature>
<evidence type="ECO:0000313" key="4">
    <source>
        <dbReference type="Proteomes" id="UP000269544"/>
    </source>
</evidence>
<comment type="catalytic activity">
    <reaction evidence="2">
        <text>cytidine(34) in elongator tRNA(Met) + acetate + ATP = N(4)-acetylcytidine(34) in elongator tRNA(Met) + AMP + diphosphate</text>
        <dbReference type="Rhea" id="RHEA:58144"/>
        <dbReference type="Rhea" id="RHEA-COMP:10693"/>
        <dbReference type="Rhea" id="RHEA-COMP:10694"/>
        <dbReference type="ChEBI" id="CHEBI:30089"/>
        <dbReference type="ChEBI" id="CHEBI:30616"/>
        <dbReference type="ChEBI" id="CHEBI:33019"/>
        <dbReference type="ChEBI" id="CHEBI:74900"/>
        <dbReference type="ChEBI" id="CHEBI:82748"/>
        <dbReference type="ChEBI" id="CHEBI:456215"/>
    </reaction>
</comment>
<dbReference type="GO" id="GO:0005524">
    <property type="term" value="F:ATP binding"/>
    <property type="evidence" value="ECO:0007669"/>
    <property type="project" value="UniProtKB-KW"/>
</dbReference>
<dbReference type="InterPro" id="IPR014729">
    <property type="entry name" value="Rossmann-like_a/b/a_fold"/>
</dbReference>
<dbReference type="Gene3D" id="3.40.50.620">
    <property type="entry name" value="HUPs"/>
    <property type="match status" value="1"/>
</dbReference>
<feature type="binding site" evidence="2">
    <location>
        <position position="157"/>
    </location>
    <ligand>
        <name>ATP</name>
        <dbReference type="ChEBI" id="CHEBI:30616"/>
    </ligand>
</feature>
<dbReference type="GO" id="GO:0005737">
    <property type="term" value="C:cytoplasm"/>
    <property type="evidence" value="ECO:0007669"/>
    <property type="project" value="UniProtKB-SubCell"/>
</dbReference>
<organism evidence="3 4">
    <name type="scientific">Aedoeadaptatus ivorii</name>
    <dbReference type="NCBI Taxonomy" id="54006"/>
    <lineage>
        <taxon>Bacteria</taxon>
        <taxon>Bacillati</taxon>
        <taxon>Bacillota</taxon>
        <taxon>Tissierellia</taxon>
        <taxon>Tissierellales</taxon>
        <taxon>Peptoniphilaceae</taxon>
        <taxon>Aedoeadaptatus</taxon>
    </lineage>
</organism>
<dbReference type="EC" id="6.3.4.-" evidence="2"/>
<feature type="binding site" evidence="2">
    <location>
        <begin position="7"/>
        <end position="20"/>
    </location>
    <ligand>
        <name>ATP</name>
        <dbReference type="ChEBI" id="CHEBI:30616"/>
    </ligand>
</feature>
<comment type="caution">
    <text evidence="2">Lacks conserved residue(s) required for the propagation of feature annotation.</text>
</comment>
<dbReference type="KEGG" id="piv:NCTC13079_00785"/>
<dbReference type="GO" id="GO:0016740">
    <property type="term" value="F:transferase activity"/>
    <property type="evidence" value="ECO:0007669"/>
    <property type="project" value="UniProtKB-KW"/>
</dbReference>
<gene>
    <name evidence="2" type="primary">tmcAL</name>
    <name evidence="3" type="ORF">NCTC13079_00785</name>
</gene>
<keyword evidence="2" id="KW-0694">RNA-binding</keyword>
<sequence>MNYAAVVAEMNPLHYGHLQILQEARQRADGVVVLLSGAFTQRGMPVVTDKFTRAKDILQNGGDLVLTHPVQTAIAHGEMFSYGAVSALAHVPGIRSICCGTEWGDTRTFEAIRLYTKTKDFRDRLKSSLNDGASYATAYRMALEEKNTAWRHLFQGNALLAFGYYRAIADQNLPISLIPIPRKEDGAFPTMHASEIRRIFGTDPARATKYCAATPPQFDEAALFSGLYLLYRAHFGADFDFSPYDGYEAGIEHRIVRLLRTETNAFRFLERASTRRYSKWRIARLLLSAYLDISKKETQTSVQNSRSLQVLGFNERGREILSFAKNGECRLLTNFKQLHDGDPDESLQLVWESKATDLWSVLTKAQMGEDYLRHPVITTYKK</sequence>
<evidence type="ECO:0000256" key="2">
    <source>
        <dbReference type="HAMAP-Rule" id="MF_01539"/>
    </source>
</evidence>
<keyword evidence="2" id="KW-0820">tRNA-binding</keyword>
<dbReference type="EMBL" id="LR134523">
    <property type="protein sequence ID" value="VEJ35614.1"/>
    <property type="molecule type" value="Genomic_DNA"/>
</dbReference>
<feature type="binding site" evidence="2">
    <location>
        <position position="100"/>
    </location>
    <ligand>
        <name>ATP</name>
        <dbReference type="ChEBI" id="CHEBI:30616"/>
    </ligand>
</feature>
<dbReference type="AlphaFoldDB" id="A0A448V1B4"/>
<dbReference type="SUPFAM" id="SSF52374">
    <property type="entry name" value="Nucleotidylyl transferase"/>
    <property type="match status" value="1"/>
</dbReference>
<evidence type="ECO:0000256" key="1">
    <source>
        <dbReference type="ARBA" id="ARBA00022694"/>
    </source>
</evidence>
<dbReference type="Pfam" id="PF05636">
    <property type="entry name" value="HIGH_NTase1"/>
    <property type="match status" value="1"/>
</dbReference>
<keyword evidence="2" id="KW-0436">Ligase</keyword>
<dbReference type="OrthoDB" id="9769796at2"/>
<comment type="similarity">
    <text evidence="2">Belongs to the TmcAL family.</text>
</comment>
<dbReference type="RefSeq" id="WP_126465389.1">
    <property type="nucleotide sequence ID" value="NZ_LR134523.1"/>
</dbReference>
<keyword evidence="2" id="KW-0963">Cytoplasm</keyword>
<dbReference type="GO" id="GO:0006400">
    <property type="term" value="P:tRNA modification"/>
    <property type="evidence" value="ECO:0007669"/>
    <property type="project" value="UniProtKB-UniRule"/>
</dbReference>